<dbReference type="InterPro" id="IPR036249">
    <property type="entry name" value="Thioredoxin-like_sf"/>
</dbReference>
<evidence type="ECO:0000313" key="7">
    <source>
        <dbReference type="Proteomes" id="UP000199666"/>
    </source>
</evidence>
<accession>A0A1I2VFC2</accession>
<proteinExistence type="predicted"/>
<keyword evidence="7" id="KW-1185">Reference proteome</keyword>
<gene>
    <name evidence="6" type="ORF">SAMN04489864_1035</name>
</gene>
<keyword evidence="2" id="KW-0201">Cytochrome c-type biogenesis</keyword>
<dbReference type="PANTHER" id="PTHR42852">
    <property type="entry name" value="THIOL:DISULFIDE INTERCHANGE PROTEIN DSBE"/>
    <property type="match status" value="1"/>
</dbReference>
<dbReference type="Gene3D" id="3.40.30.10">
    <property type="entry name" value="Glutaredoxin"/>
    <property type="match status" value="1"/>
</dbReference>
<evidence type="ECO:0000256" key="1">
    <source>
        <dbReference type="ARBA" id="ARBA00004196"/>
    </source>
</evidence>
<comment type="subcellular location">
    <subcellularLocation>
        <location evidence="1">Cell envelope</location>
    </subcellularLocation>
</comment>
<dbReference type="GO" id="GO:0030313">
    <property type="term" value="C:cell envelope"/>
    <property type="evidence" value="ECO:0007669"/>
    <property type="project" value="UniProtKB-SubCell"/>
</dbReference>
<dbReference type="STRING" id="414048.SAMN04489864_1035"/>
<dbReference type="GO" id="GO:0016209">
    <property type="term" value="F:antioxidant activity"/>
    <property type="evidence" value="ECO:0007669"/>
    <property type="project" value="InterPro"/>
</dbReference>
<dbReference type="InterPro" id="IPR013766">
    <property type="entry name" value="Thioredoxin_domain"/>
</dbReference>
<dbReference type="Pfam" id="PF00578">
    <property type="entry name" value="AhpC-TSA"/>
    <property type="match status" value="1"/>
</dbReference>
<dbReference type="InterPro" id="IPR050553">
    <property type="entry name" value="Thioredoxin_ResA/DsbE_sf"/>
</dbReference>
<reference evidence="6 7" key="1">
    <citation type="submission" date="2016-10" db="EMBL/GenBank/DDBJ databases">
        <authorList>
            <person name="de Groot N.N."/>
        </authorList>
    </citation>
    <scope>NUCLEOTIDE SEQUENCE [LARGE SCALE GENOMIC DNA]</scope>
    <source>
        <strain evidence="6 7">DSM 18684</strain>
    </source>
</reference>
<protein>
    <submittedName>
        <fullName evidence="6">Peroxiredoxin</fullName>
    </submittedName>
</protein>
<dbReference type="CDD" id="cd02966">
    <property type="entry name" value="TlpA_like_family"/>
    <property type="match status" value="1"/>
</dbReference>
<sequence>MKQKLTYITVLFLTLLSSFNIYGQGTSKQKALKETTVTIELLYPTKEQVTLTVSPIFKSKLNNEQQVFTFKPDNGKIKLSVLLDQVSSLDISVGGDLFPTLRRGLINRAIWLEPEDDLTISIPSSKSNIDNGFIFKGKGSSKSTFIRKYGEFQERAIAPFKVSNPTLDQYGRFKSYTDQFDRTEYDLRLLRAIDSLEKVFQGKVSERFVKAFKAHCIGFIHYVPFGSGKQPLEDPKYVKQIRKLEQSFPAEKMASYLINFNSWDSFFINRALVSYSLDRGLNDNYILWKDFNLVPSIISNYYKTSNFANQLVYGYFRNLIGMKGISDSLVSSANKFIAERDQNDDNVKELQSLISSAAINQKTGAKAFPFSLKNEKKQTVNLSDFKGKVVLLDFMFFGCGGCAMMVPAMEEVEKNFEGKDVVFISISIDPAFEKFKEGIGKFNSKGGVHLYTNGKGYNHELIKHYAITGYPTLVLIDREGNLVNANAPRADAHQKELIAMIDKALAQ</sequence>
<organism evidence="6 7">
    <name type="scientific">Pedobacter insulae</name>
    <dbReference type="NCBI Taxonomy" id="414048"/>
    <lineage>
        <taxon>Bacteria</taxon>
        <taxon>Pseudomonadati</taxon>
        <taxon>Bacteroidota</taxon>
        <taxon>Sphingobacteriia</taxon>
        <taxon>Sphingobacteriales</taxon>
        <taxon>Sphingobacteriaceae</taxon>
        <taxon>Pedobacter</taxon>
    </lineage>
</organism>
<dbReference type="GO" id="GO:0016491">
    <property type="term" value="F:oxidoreductase activity"/>
    <property type="evidence" value="ECO:0007669"/>
    <property type="project" value="InterPro"/>
</dbReference>
<dbReference type="GO" id="GO:0017004">
    <property type="term" value="P:cytochrome complex assembly"/>
    <property type="evidence" value="ECO:0007669"/>
    <property type="project" value="UniProtKB-KW"/>
</dbReference>
<evidence type="ECO:0000256" key="4">
    <source>
        <dbReference type="ARBA" id="ARBA00023284"/>
    </source>
</evidence>
<dbReference type="PANTHER" id="PTHR42852:SF6">
    <property type="entry name" value="THIOL:DISULFIDE INTERCHANGE PROTEIN DSBE"/>
    <property type="match status" value="1"/>
</dbReference>
<dbReference type="AlphaFoldDB" id="A0A1I2VFC2"/>
<evidence type="ECO:0000313" key="6">
    <source>
        <dbReference type="EMBL" id="SFG87870.1"/>
    </source>
</evidence>
<feature type="domain" description="Thioredoxin" evidence="5">
    <location>
        <begin position="361"/>
        <end position="506"/>
    </location>
</feature>
<keyword evidence="3" id="KW-1015">Disulfide bond</keyword>
<dbReference type="Proteomes" id="UP000199666">
    <property type="component" value="Unassembled WGS sequence"/>
</dbReference>
<dbReference type="InterPro" id="IPR000866">
    <property type="entry name" value="AhpC/TSA"/>
</dbReference>
<evidence type="ECO:0000259" key="5">
    <source>
        <dbReference type="PROSITE" id="PS51352"/>
    </source>
</evidence>
<evidence type="ECO:0000256" key="3">
    <source>
        <dbReference type="ARBA" id="ARBA00023157"/>
    </source>
</evidence>
<name>A0A1I2VFC2_9SPHI</name>
<dbReference type="PROSITE" id="PS51352">
    <property type="entry name" value="THIOREDOXIN_2"/>
    <property type="match status" value="1"/>
</dbReference>
<keyword evidence="4" id="KW-0676">Redox-active center</keyword>
<dbReference type="OrthoDB" id="9815205at2"/>
<dbReference type="EMBL" id="FOPP01000003">
    <property type="protein sequence ID" value="SFG87870.1"/>
    <property type="molecule type" value="Genomic_DNA"/>
</dbReference>
<evidence type="ECO:0000256" key="2">
    <source>
        <dbReference type="ARBA" id="ARBA00022748"/>
    </source>
</evidence>
<dbReference type="RefSeq" id="WP_090992539.1">
    <property type="nucleotide sequence ID" value="NZ_FOPP01000003.1"/>
</dbReference>
<dbReference type="SUPFAM" id="SSF52833">
    <property type="entry name" value="Thioredoxin-like"/>
    <property type="match status" value="1"/>
</dbReference>